<gene>
    <name evidence="5" type="ORF">B1A_18480</name>
</gene>
<proteinExistence type="predicted"/>
<dbReference type="InterPro" id="IPR002328">
    <property type="entry name" value="ADH_Zn_CS"/>
</dbReference>
<dbReference type="PANTHER" id="PTHR43401">
    <property type="entry name" value="L-THREONINE 3-DEHYDROGENASE"/>
    <property type="match status" value="1"/>
</dbReference>
<evidence type="ECO:0000256" key="2">
    <source>
        <dbReference type="ARBA" id="ARBA00022833"/>
    </source>
</evidence>
<evidence type="ECO:0000256" key="3">
    <source>
        <dbReference type="ARBA" id="ARBA00023002"/>
    </source>
</evidence>
<accession>T0YT60</accession>
<dbReference type="GO" id="GO:0016491">
    <property type="term" value="F:oxidoreductase activity"/>
    <property type="evidence" value="ECO:0007669"/>
    <property type="project" value="UniProtKB-KW"/>
</dbReference>
<dbReference type="InterPro" id="IPR011032">
    <property type="entry name" value="GroES-like_sf"/>
</dbReference>
<dbReference type="Gene3D" id="3.40.50.720">
    <property type="entry name" value="NAD(P)-binding Rossmann-like Domain"/>
    <property type="match status" value="1"/>
</dbReference>
<evidence type="ECO:0000256" key="1">
    <source>
        <dbReference type="ARBA" id="ARBA00022723"/>
    </source>
</evidence>
<reference evidence="5" key="2">
    <citation type="journal article" date="2014" name="ISME J.">
        <title>Microbial stratification in low pH oxic and suboxic macroscopic growths along an acid mine drainage.</title>
        <authorList>
            <person name="Mendez-Garcia C."/>
            <person name="Mesa V."/>
            <person name="Sprenger R.R."/>
            <person name="Richter M."/>
            <person name="Diez M.S."/>
            <person name="Solano J."/>
            <person name="Bargiela R."/>
            <person name="Golyshina O.V."/>
            <person name="Manteca A."/>
            <person name="Ramos J.L."/>
            <person name="Gallego J.R."/>
            <person name="Llorente I."/>
            <person name="Martins Dos Santos V.A."/>
            <person name="Jensen O.N."/>
            <person name="Pelaez A.I."/>
            <person name="Sanchez J."/>
            <person name="Ferrer M."/>
        </authorList>
    </citation>
    <scope>NUCLEOTIDE SEQUENCE</scope>
</reference>
<keyword evidence="1" id="KW-0479">Metal-binding</keyword>
<dbReference type="InterPro" id="IPR013154">
    <property type="entry name" value="ADH-like_N"/>
</dbReference>
<dbReference type="PANTHER" id="PTHR43401:SF2">
    <property type="entry name" value="L-THREONINE 3-DEHYDROGENASE"/>
    <property type="match status" value="1"/>
</dbReference>
<comment type="caution">
    <text evidence="5">The sequence shown here is derived from an EMBL/GenBank/DDBJ whole genome shotgun (WGS) entry which is preliminary data.</text>
</comment>
<dbReference type="AlphaFoldDB" id="T0YT60"/>
<protein>
    <submittedName>
        <fullName evidence="5">Alcohol dehydrogenase GroES domain protein</fullName>
    </submittedName>
</protein>
<keyword evidence="2" id="KW-0862">Zinc</keyword>
<dbReference type="InterPro" id="IPR050129">
    <property type="entry name" value="Zn_alcohol_dh"/>
</dbReference>
<reference evidence="5" key="1">
    <citation type="submission" date="2013-08" db="EMBL/GenBank/DDBJ databases">
        <authorList>
            <person name="Mendez C."/>
            <person name="Richter M."/>
            <person name="Ferrer M."/>
            <person name="Sanchez J."/>
        </authorList>
    </citation>
    <scope>NUCLEOTIDE SEQUENCE</scope>
</reference>
<feature type="non-terminal residue" evidence="5">
    <location>
        <position position="1"/>
    </location>
</feature>
<keyword evidence="3" id="KW-0560">Oxidoreductase</keyword>
<name>T0YT60_9ZZZZ</name>
<evidence type="ECO:0000259" key="4">
    <source>
        <dbReference type="Pfam" id="PF08240"/>
    </source>
</evidence>
<dbReference type="EMBL" id="AUZX01013634">
    <property type="protein sequence ID" value="EQD35027.1"/>
    <property type="molecule type" value="Genomic_DNA"/>
</dbReference>
<dbReference type="SUPFAM" id="SSF50129">
    <property type="entry name" value="GroES-like"/>
    <property type="match status" value="1"/>
</dbReference>
<feature type="domain" description="Alcohol dehydrogenase-like N-terminal" evidence="4">
    <location>
        <begin position="13"/>
        <end position="121"/>
    </location>
</feature>
<dbReference type="Gene3D" id="3.90.180.10">
    <property type="entry name" value="Medium-chain alcohol dehydrogenases, catalytic domain"/>
    <property type="match status" value="1"/>
</dbReference>
<feature type="non-terminal residue" evidence="5">
    <location>
        <position position="160"/>
    </location>
</feature>
<organism evidence="5">
    <name type="scientific">mine drainage metagenome</name>
    <dbReference type="NCBI Taxonomy" id="410659"/>
    <lineage>
        <taxon>unclassified sequences</taxon>
        <taxon>metagenomes</taxon>
        <taxon>ecological metagenomes</taxon>
    </lineage>
</organism>
<dbReference type="PROSITE" id="PS00059">
    <property type="entry name" value="ADH_ZINC"/>
    <property type="match status" value="1"/>
</dbReference>
<evidence type="ECO:0000313" key="5">
    <source>
        <dbReference type="EMBL" id="EQD35027.1"/>
    </source>
</evidence>
<dbReference type="GO" id="GO:0008270">
    <property type="term" value="F:zinc ion binding"/>
    <property type="evidence" value="ECO:0007669"/>
    <property type="project" value="InterPro"/>
</dbReference>
<sequence>VEIIDVPIPIPKSNEILIKISGVGICGSDLSVFFGHRDVPQFPWVMGHEAVGEIIELGSDVRDRQIGSRVVVEPNYCCMKCGPCLSGQTSGCENRVIIGMTTPGLLADYVCVPAEFVWVAPSSMPTRELICLEPYTVGAAAFRRSQAVSGQNALVVGAGS</sequence>
<dbReference type="Pfam" id="PF08240">
    <property type="entry name" value="ADH_N"/>
    <property type="match status" value="1"/>
</dbReference>